<name>A0A448WXA6_9PLAT</name>
<keyword evidence="2" id="KW-1185">Reference proteome</keyword>
<evidence type="ECO:0000313" key="1">
    <source>
        <dbReference type="EMBL" id="VEL22421.1"/>
    </source>
</evidence>
<dbReference type="EMBL" id="CAAALY010056320">
    <property type="protein sequence ID" value="VEL22421.1"/>
    <property type="molecule type" value="Genomic_DNA"/>
</dbReference>
<sequence>MEKLREAKRRGLKIRVKLPTPCASSCNLVNTASSNIASCKPQSTESSCASSFPRSFEEERLVSDDDLNLLSAKILRAEMLNNEVNLSSLD</sequence>
<dbReference type="Proteomes" id="UP000784294">
    <property type="component" value="Unassembled WGS sequence"/>
</dbReference>
<organism evidence="1 2">
    <name type="scientific">Protopolystoma xenopodis</name>
    <dbReference type="NCBI Taxonomy" id="117903"/>
    <lineage>
        <taxon>Eukaryota</taxon>
        <taxon>Metazoa</taxon>
        <taxon>Spiralia</taxon>
        <taxon>Lophotrochozoa</taxon>
        <taxon>Platyhelminthes</taxon>
        <taxon>Monogenea</taxon>
        <taxon>Polyopisthocotylea</taxon>
        <taxon>Polystomatidea</taxon>
        <taxon>Polystomatidae</taxon>
        <taxon>Protopolystoma</taxon>
    </lineage>
</organism>
<dbReference type="AlphaFoldDB" id="A0A448WXA6"/>
<evidence type="ECO:0000313" key="2">
    <source>
        <dbReference type="Proteomes" id="UP000784294"/>
    </source>
</evidence>
<comment type="caution">
    <text evidence="1">The sequence shown here is derived from an EMBL/GenBank/DDBJ whole genome shotgun (WGS) entry which is preliminary data.</text>
</comment>
<gene>
    <name evidence="1" type="ORF">PXEA_LOCUS15861</name>
</gene>
<protein>
    <submittedName>
        <fullName evidence="1">Uncharacterized protein</fullName>
    </submittedName>
</protein>
<proteinExistence type="predicted"/>
<accession>A0A448WXA6</accession>
<reference evidence="1" key="1">
    <citation type="submission" date="2018-11" db="EMBL/GenBank/DDBJ databases">
        <authorList>
            <consortium name="Pathogen Informatics"/>
        </authorList>
    </citation>
    <scope>NUCLEOTIDE SEQUENCE</scope>
</reference>